<protein>
    <submittedName>
        <fullName evidence="2">Patched domain containing protein</fullName>
    </submittedName>
</protein>
<reference evidence="2 3" key="1">
    <citation type="journal article" date="2017" name="Genome Biol. Evol.">
        <title>Phytophthora megakarya and P. palmivora, closely related causal agents of cacao black pod rot, underwent increases in genome sizes and gene numbers by different mechanisms.</title>
        <authorList>
            <person name="Ali S.S."/>
            <person name="Shao J."/>
            <person name="Lary D.J."/>
            <person name="Kronmiller B."/>
            <person name="Shen D."/>
            <person name="Strem M.D."/>
            <person name="Amoako-Attah I."/>
            <person name="Akrofi A.Y."/>
            <person name="Begoude B.A."/>
            <person name="Ten Hoopen G.M."/>
            <person name="Coulibaly K."/>
            <person name="Kebe B.I."/>
            <person name="Melnick R.L."/>
            <person name="Guiltinan M.J."/>
            <person name="Tyler B.M."/>
            <person name="Meinhardt L.W."/>
            <person name="Bailey B.A."/>
        </authorList>
    </citation>
    <scope>NUCLEOTIDE SEQUENCE [LARGE SCALE GENOMIC DNA]</scope>
    <source>
        <strain evidence="3">sbr112.9</strain>
    </source>
</reference>
<dbReference type="EMBL" id="NCKW01005899">
    <property type="protein sequence ID" value="POM72349.1"/>
    <property type="molecule type" value="Genomic_DNA"/>
</dbReference>
<accession>A0A2P4Y3U1</accession>
<feature type="compositionally biased region" description="Basic and acidic residues" evidence="1">
    <location>
        <begin position="99"/>
        <end position="116"/>
    </location>
</feature>
<proteinExistence type="predicted"/>
<comment type="caution">
    <text evidence="2">The sequence shown here is derived from an EMBL/GenBank/DDBJ whole genome shotgun (WGS) entry which is preliminary data.</text>
</comment>
<sequence>MNVWAFDDEPVASRPRVKKACFADEVEVTSTTGWGDDTQSQRRKQRRKVEFLVEDHQASDDDADVKKVDLGKRSVKTNEISSVEAVEHVTEPVQMLSVKQERSTRKDKKKQEVPERVSHDITVHHLVREFLLMHCHEDVAKILDQERPMPVLDATEIKQLNRRLTRTDTSGEYSSVPSSLLERFLVCSNEAKLKARTKRATKEKRRYVILTRTL</sequence>
<dbReference type="OrthoDB" id="110429at2759"/>
<organism evidence="2 3">
    <name type="scientific">Phytophthora palmivora</name>
    <dbReference type="NCBI Taxonomy" id="4796"/>
    <lineage>
        <taxon>Eukaryota</taxon>
        <taxon>Sar</taxon>
        <taxon>Stramenopiles</taxon>
        <taxon>Oomycota</taxon>
        <taxon>Peronosporomycetes</taxon>
        <taxon>Peronosporales</taxon>
        <taxon>Peronosporaceae</taxon>
        <taxon>Phytophthora</taxon>
    </lineage>
</organism>
<evidence type="ECO:0000313" key="2">
    <source>
        <dbReference type="EMBL" id="POM72349.1"/>
    </source>
</evidence>
<dbReference type="Proteomes" id="UP000237271">
    <property type="component" value="Unassembled WGS sequence"/>
</dbReference>
<feature type="region of interest" description="Disordered" evidence="1">
    <location>
        <begin position="95"/>
        <end position="116"/>
    </location>
</feature>
<gene>
    <name evidence="2" type="ORF">PHPALM_10947</name>
</gene>
<dbReference type="AlphaFoldDB" id="A0A2P4Y3U1"/>
<name>A0A2P4Y3U1_9STRA</name>
<evidence type="ECO:0000313" key="3">
    <source>
        <dbReference type="Proteomes" id="UP000237271"/>
    </source>
</evidence>
<evidence type="ECO:0000256" key="1">
    <source>
        <dbReference type="SAM" id="MobiDB-lite"/>
    </source>
</evidence>
<keyword evidence="3" id="KW-1185">Reference proteome</keyword>